<dbReference type="PROSITE" id="PS51007">
    <property type="entry name" value="CYTC"/>
    <property type="match status" value="1"/>
</dbReference>
<dbReference type="InterPro" id="IPR013427">
    <property type="entry name" value="Haem-bd_dom_put"/>
</dbReference>
<dbReference type="RefSeq" id="WP_379884779.1">
    <property type="nucleotide sequence ID" value="NZ_JBHTLP010000018.1"/>
</dbReference>
<reference evidence="8" key="1">
    <citation type="journal article" date="2019" name="Int. J. Syst. Evol. Microbiol.">
        <title>The Global Catalogue of Microorganisms (GCM) 10K type strain sequencing project: providing services to taxonomists for standard genome sequencing and annotation.</title>
        <authorList>
            <consortium name="The Broad Institute Genomics Platform"/>
            <consortium name="The Broad Institute Genome Sequencing Center for Infectious Disease"/>
            <person name="Wu L."/>
            <person name="Ma J."/>
        </authorList>
    </citation>
    <scope>NUCLEOTIDE SEQUENCE [LARGE SCALE GENOMIC DNA]</scope>
    <source>
        <strain evidence="8">CCUG 55608</strain>
    </source>
</reference>
<dbReference type="Gene3D" id="1.10.760.10">
    <property type="entry name" value="Cytochrome c-like domain"/>
    <property type="match status" value="1"/>
</dbReference>
<dbReference type="InterPro" id="IPR009056">
    <property type="entry name" value="Cyt_c-like_dom"/>
</dbReference>
<evidence type="ECO:0000256" key="3">
    <source>
        <dbReference type="ARBA" id="ARBA00023004"/>
    </source>
</evidence>
<evidence type="ECO:0000313" key="8">
    <source>
        <dbReference type="Proteomes" id="UP001597116"/>
    </source>
</evidence>
<dbReference type="InterPro" id="IPR036909">
    <property type="entry name" value="Cyt_c-like_dom_sf"/>
</dbReference>
<proteinExistence type="predicted"/>
<feature type="compositionally biased region" description="Polar residues" evidence="5">
    <location>
        <begin position="207"/>
        <end position="218"/>
    </location>
</feature>
<dbReference type="SUPFAM" id="SSF50952">
    <property type="entry name" value="Soluble quinoprotein glucose dehydrogenase"/>
    <property type="match status" value="1"/>
</dbReference>
<evidence type="ECO:0000259" key="6">
    <source>
        <dbReference type="PROSITE" id="PS51007"/>
    </source>
</evidence>
<name>A0ABW3QEW8_9BACT</name>
<gene>
    <name evidence="7" type="ORF">ACFQ4C_21710</name>
</gene>
<sequence>MMRSGGMKGWVLLCCKMLLSLLVGVGILGVWGNFRLKKQQPNPPNPKLDKLKLPPGFRAEHLISPSENGTGSWVSMTFDGKGRLIASDQYGALYRLEIPPIGGTQKPVRVEKLTLETGEPLGRAQGLVWAFNSLYAVVNTETDSIFRQGSGLYRFQDTDNNDQFDRVTCLQSFTGFEEHGPHSVVLAPDQKSLYVIAGNFTQTPRMNASRFASGSQRDNLLPDRSSPDGRANAGGGWIARVDSTGSHWELVSRGLRNPFDLAFNEAGELFTYDSDMEWDIGMPWYRPTRICHVTSGSEFGWRDGNAKWSPDWPDNLPPVLNIGQGSPTNLISAHTARFPEKYRRALLAFDWSFGIIYAVHLQPAGASYRAQAEEFLSGAPLPLTDGVIGPDGALYVLTGGRRLESDLYRVYYAGEEHPNLVSKTAEVNRPAIIRRQLEQFHGKPNPAALETAWPYLKDADRFIRYAARVAVEHQPVSQWQDRALTENDPVGRTQALIALARQGDKTVKNRLFDALLQSDFSRLPPNQQLEHLRAIELALLRMGRPDVAQTARLISYLNPQFPARNNALNRELSKLLVFLGAAPVVPKTLALLENAKDDTLGQSTVAQSSDLIFRNPQYGMDLASVLTNIPPALQIHYALVLSEMGNGWTPARRERYFHWYHRAYGYRGGRQYIGYLDKCREEALKTVPREQRAYYDRISMNKPSVDSAIDWVKIMSDGGPGRNWKLAEALTVVQNDATPRSFEQGRLMFAASACNSCHGMRGEGGAIGPDLTQLGTRFSTRDMLESIIDPNKAISDQYAATVFSLQNGNSVIGRLSREDERHYYLSQNPFAPQTLRPVAKKEVIGTRLSKVSFMPPGLVNSLNEERLKDLIAYLVAGGNPDHPVYKTTKKK</sequence>
<dbReference type="EMBL" id="JBHTLP010000018">
    <property type="protein sequence ID" value="MFD1143760.1"/>
    <property type="molecule type" value="Genomic_DNA"/>
</dbReference>
<evidence type="ECO:0000256" key="4">
    <source>
        <dbReference type="PROSITE-ProRule" id="PRU00433"/>
    </source>
</evidence>
<keyword evidence="8" id="KW-1185">Reference proteome</keyword>
<keyword evidence="1 4" id="KW-0349">Heme</keyword>
<dbReference type="PANTHER" id="PTHR33546">
    <property type="entry name" value="LARGE, MULTIFUNCTIONAL SECRETED PROTEIN-RELATED"/>
    <property type="match status" value="1"/>
</dbReference>
<dbReference type="SUPFAM" id="SSF46626">
    <property type="entry name" value="Cytochrome c"/>
    <property type="match status" value="1"/>
</dbReference>
<evidence type="ECO:0000256" key="5">
    <source>
        <dbReference type="SAM" id="MobiDB-lite"/>
    </source>
</evidence>
<dbReference type="Proteomes" id="UP001597116">
    <property type="component" value="Unassembled WGS sequence"/>
</dbReference>
<dbReference type="InterPro" id="IPR011041">
    <property type="entry name" value="Quinoprot_gluc/sorb_DH_b-prop"/>
</dbReference>
<feature type="domain" description="Cytochrome c" evidence="6">
    <location>
        <begin position="740"/>
        <end position="878"/>
    </location>
</feature>
<keyword evidence="3 4" id="KW-0408">Iron</keyword>
<evidence type="ECO:0000256" key="2">
    <source>
        <dbReference type="ARBA" id="ARBA00022723"/>
    </source>
</evidence>
<feature type="region of interest" description="Disordered" evidence="5">
    <location>
        <begin position="207"/>
        <end position="235"/>
    </location>
</feature>
<accession>A0ABW3QEW8</accession>
<dbReference type="InterPro" id="IPR011042">
    <property type="entry name" value="6-blade_b-propeller_TolB-like"/>
</dbReference>
<organism evidence="7 8">
    <name type="scientific">Larkinella insperata</name>
    <dbReference type="NCBI Taxonomy" id="332158"/>
    <lineage>
        <taxon>Bacteria</taxon>
        <taxon>Pseudomonadati</taxon>
        <taxon>Bacteroidota</taxon>
        <taxon>Cytophagia</taxon>
        <taxon>Cytophagales</taxon>
        <taxon>Spirosomataceae</taxon>
        <taxon>Larkinella</taxon>
    </lineage>
</organism>
<dbReference type="Gene3D" id="2.120.10.30">
    <property type="entry name" value="TolB, C-terminal domain"/>
    <property type="match status" value="1"/>
</dbReference>
<comment type="caution">
    <text evidence="7">The sequence shown here is derived from an EMBL/GenBank/DDBJ whole genome shotgun (WGS) entry which is preliminary data.</text>
</comment>
<protein>
    <submittedName>
        <fullName evidence="7">Heme-binding protein</fullName>
    </submittedName>
</protein>
<evidence type="ECO:0000256" key="1">
    <source>
        <dbReference type="ARBA" id="ARBA00022617"/>
    </source>
</evidence>
<dbReference type="PANTHER" id="PTHR33546:SF1">
    <property type="entry name" value="LARGE, MULTIFUNCTIONAL SECRETED PROTEIN"/>
    <property type="match status" value="1"/>
</dbReference>
<keyword evidence="2 4" id="KW-0479">Metal-binding</keyword>
<dbReference type="NCBIfam" id="TIGR02603">
    <property type="entry name" value="CxxCH_TIGR02603"/>
    <property type="match status" value="1"/>
</dbReference>
<evidence type="ECO:0000313" key="7">
    <source>
        <dbReference type="EMBL" id="MFD1143760.1"/>
    </source>
</evidence>